<sequence>MARYVARKCVKKSGCETCFSLLFVPRTEGKASECAGFTSFSDKGGLLYPSKQLLAFVSHLESAFTDCFSVNKLHSESISDVLALIRAEERSLGCIPHEAEVKASIVKFYVVTRLHFVKGVNKAKEERRKMLQHLKARRCV</sequence>
<evidence type="ECO:0000313" key="1">
    <source>
        <dbReference type="EMBL" id="NOV52929.1"/>
    </source>
</evidence>
<organism evidence="1">
    <name type="scientific">Amblyomma tuberculatum</name>
    <dbReference type="NCBI Taxonomy" id="48802"/>
    <lineage>
        <taxon>Eukaryota</taxon>
        <taxon>Metazoa</taxon>
        <taxon>Ecdysozoa</taxon>
        <taxon>Arthropoda</taxon>
        <taxon>Chelicerata</taxon>
        <taxon>Arachnida</taxon>
        <taxon>Acari</taxon>
        <taxon>Parasitiformes</taxon>
        <taxon>Ixodida</taxon>
        <taxon>Ixodoidea</taxon>
        <taxon>Ixodidae</taxon>
        <taxon>Amblyomminae</taxon>
        <taxon>Amblyomma</taxon>
    </lineage>
</organism>
<reference evidence="1" key="1">
    <citation type="submission" date="2019-12" db="EMBL/GenBank/DDBJ databases">
        <title>The sialotranscriptome of the gopher-tortoise tick, Amblyomma tuberculatum.</title>
        <authorList>
            <person name="Karim S."/>
            <person name="Andersen J."/>
            <person name="Kumar D."/>
            <person name="Adamson S."/>
            <person name="Ennen J."/>
            <person name="Qualis C.P."/>
            <person name="Ribeiro J.M.C."/>
        </authorList>
    </citation>
    <scope>NUCLEOTIDE SEQUENCE</scope>
    <source>
        <strain evidence="1">Removed</strain>
        <tissue evidence="1">Salivary glands</tissue>
    </source>
</reference>
<proteinExistence type="predicted"/>
<dbReference type="EMBL" id="GIDH01000986">
    <property type="protein sequence ID" value="NOV52929.1"/>
    <property type="molecule type" value="Transcribed_RNA"/>
</dbReference>
<name>A0A6M2E3C9_9ACAR</name>
<dbReference type="AlphaFoldDB" id="A0A6M2E3C9"/>
<accession>A0A6M2E3C9</accession>
<protein>
    <submittedName>
        <fullName evidence="1">Uncharacterized protein</fullName>
    </submittedName>
</protein>